<comment type="caution">
    <text evidence="6">The sequence shown here is derived from an EMBL/GenBank/DDBJ whole genome shotgun (WGS) entry which is preliminary data.</text>
</comment>
<dbReference type="InterPro" id="IPR006638">
    <property type="entry name" value="Elp3/MiaA/NifB-like_rSAM"/>
</dbReference>
<evidence type="ECO:0000256" key="4">
    <source>
        <dbReference type="SAM" id="MobiDB-lite"/>
    </source>
</evidence>
<dbReference type="InterPro" id="IPR007197">
    <property type="entry name" value="rSAM"/>
</dbReference>
<dbReference type="InterPro" id="IPR040086">
    <property type="entry name" value="MJ0683-like"/>
</dbReference>
<sequence>MTSDSTVAPDRRKGRAALGNPANRFERLASSAVDDGWDRDEDLPPLRTEVSEERPRTVITRNTSPDVPFDRSINPYRGCEHGCIYCFARPTHAYLGLSPGLDFETKLIARPDAPEVLAKELAAKRYRPRTLAIGTNTDPYQPIEKDYGLMRRTLEVLRDFRHPVGIVTKGTLIERDIDILSEMAADNLVRVGISVTTMDRDLSRRMEPRVPSPERRLRAIERLAKAGVQVRVMASPMIPGLTDPDLERILAAGRDAGAIGASWIMLRLPHEVSPMFRDWLAEHYPDRMTRVMDKVREAHGGKDYDAEWGRRMRGQGGYAELIDQRFRLAVRRLGLSTDLPPLDCSLFRIPPRKGDQLELF</sequence>
<organism evidence="6 7">
    <name type="scientific">Psychromarinibacter halotolerans</name>
    <dbReference type="NCBI Taxonomy" id="1775175"/>
    <lineage>
        <taxon>Bacteria</taxon>
        <taxon>Pseudomonadati</taxon>
        <taxon>Pseudomonadota</taxon>
        <taxon>Alphaproteobacteria</taxon>
        <taxon>Rhodobacterales</taxon>
        <taxon>Paracoccaceae</taxon>
        <taxon>Psychromarinibacter</taxon>
    </lineage>
</organism>
<dbReference type="Proteomes" id="UP001595632">
    <property type="component" value="Unassembled WGS sequence"/>
</dbReference>
<evidence type="ECO:0000256" key="3">
    <source>
        <dbReference type="ARBA" id="ARBA00023014"/>
    </source>
</evidence>
<keyword evidence="1" id="KW-0479">Metal-binding</keyword>
<feature type="domain" description="Radical SAM core" evidence="5">
    <location>
        <begin position="65"/>
        <end position="302"/>
    </location>
</feature>
<keyword evidence="7" id="KW-1185">Reference proteome</keyword>
<dbReference type="SMART" id="SM00729">
    <property type="entry name" value="Elp3"/>
    <property type="match status" value="1"/>
</dbReference>
<dbReference type="SFLD" id="SFLDS00029">
    <property type="entry name" value="Radical_SAM"/>
    <property type="match status" value="1"/>
</dbReference>
<dbReference type="PROSITE" id="PS51918">
    <property type="entry name" value="RADICAL_SAM"/>
    <property type="match status" value="1"/>
</dbReference>
<dbReference type="InterPro" id="IPR058240">
    <property type="entry name" value="rSAM_sf"/>
</dbReference>
<dbReference type="SUPFAM" id="SSF102114">
    <property type="entry name" value="Radical SAM enzymes"/>
    <property type="match status" value="1"/>
</dbReference>
<dbReference type="NCBIfam" id="NF033668">
    <property type="entry name" value="rSAM_PA0069"/>
    <property type="match status" value="1"/>
</dbReference>
<protein>
    <submittedName>
        <fullName evidence="6">PA0069 family radical SAM protein</fullName>
    </submittedName>
</protein>
<proteinExistence type="predicted"/>
<dbReference type="PANTHER" id="PTHR43432:SF3">
    <property type="entry name" value="SLR0285 PROTEIN"/>
    <property type="match status" value="1"/>
</dbReference>
<dbReference type="Pfam" id="PF04055">
    <property type="entry name" value="Radical_SAM"/>
    <property type="match status" value="1"/>
</dbReference>
<dbReference type="EMBL" id="JBHRTB010000010">
    <property type="protein sequence ID" value="MFC3143927.1"/>
    <property type="molecule type" value="Genomic_DNA"/>
</dbReference>
<dbReference type="SFLD" id="SFLDG01084">
    <property type="entry name" value="Uncharacterised_Radical_SAM_Su"/>
    <property type="match status" value="1"/>
</dbReference>
<gene>
    <name evidence="6" type="ORF">ACFOGP_14490</name>
</gene>
<dbReference type="Gene3D" id="3.80.30.30">
    <property type="match status" value="1"/>
</dbReference>
<evidence type="ECO:0000256" key="2">
    <source>
        <dbReference type="ARBA" id="ARBA00023004"/>
    </source>
</evidence>
<dbReference type="PANTHER" id="PTHR43432">
    <property type="entry name" value="SLR0285 PROTEIN"/>
    <property type="match status" value="1"/>
</dbReference>
<accession>A0ABV7GRE2</accession>
<dbReference type="CDD" id="cd01335">
    <property type="entry name" value="Radical_SAM"/>
    <property type="match status" value="1"/>
</dbReference>
<feature type="region of interest" description="Disordered" evidence="4">
    <location>
        <begin position="1"/>
        <end position="55"/>
    </location>
</feature>
<dbReference type="RefSeq" id="WP_275631198.1">
    <property type="nucleotide sequence ID" value="NZ_JARGYD010000001.1"/>
</dbReference>
<evidence type="ECO:0000256" key="1">
    <source>
        <dbReference type="ARBA" id="ARBA00022723"/>
    </source>
</evidence>
<evidence type="ECO:0000259" key="5">
    <source>
        <dbReference type="PROSITE" id="PS51918"/>
    </source>
</evidence>
<reference evidence="7" key="1">
    <citation type="journal article" date="2019" name="Int. J. Syst. Evol. Microbiol.">
        <title>The Global Catalogue of Microorganisms (GCM) 10K type strain sequencing project: providing services to taxonomists for standard genome sequencing and annotation.</title>
        <authorList>
            <consortium name="The Broad Institute Genomics Platform"/>
            <consortium name="The Broad Institute Genome Sequencing Center for Infectious Disease"/>
            <person name="Wu L."/>
            <person name="Ma J."/>
        </authorList>
    </citation>
    <scope>NUCLEOTIDE SEQUENCE [LARGE SCALE GENOMIC DNA]</scope>
    <source>
        <strain evidence="7">KCTC 52366</strain>
    </source>
</reference>
<evidence type="ECO:0000313" key="6">
    <source>
        <dbReference type="EMBL" id="MFC3143927.1"/>
    </source>
</evidence>
<keyword evidence="3" id="KW-0411">Iron-sulfur</keyword>
<keyword evidence="2" id="KW-0408">Iron</keyword>
<name>A0ABV7GRE2_9RHOB</name>
<evidence type="ECO:0000313" key="7">
    <source>
        <dbReference type="Proteomes" id="UP001595632"/>
    </source>
</evidence>